<evidence type="ECO:0000313" key="2">
    <source>
        <dbReference type="Proteomes" id="UP000248706"/>
    </source>
</evidence>
<evidence type="ECO:0000313" key="1">
    <source>
        <dbReference type="EMBL" id="RAQ97976.1"/>
    </source>
</evidence>
<dbReference type="Proteomes" id="UP000248706">
    <property type="component" value="Unassembled WGS sequence"/>
</dbReference>
<dbReference type="EMBL" id="MCIF01000002">
    <property type="protein sequence ID" value="RAQ97976.1"/>
    <property type="molecule type" value="Genomic_DNA"/>
</dbReference>
<protein>
    <submittedName>
        <fullName evidence="1">Uncharacterized protein</fullName>
    </submittedName>
</protein>
<dbReference type="AlphaFoldDB" id="A0A328VJY2"/>
<reference evidence="1 2" key="1">
    <citation type="submission" date="2016-08" db="EMBL/GenBank/DDBJ databases">
        <title>Analysis of Carbohydrate Active Enzymes in Thermogemmatispora T81 Reveals Carbohydrate Degradation Ability.</title>
        <authorList>
            <person name="Tomazini A."/>
            <person name="Lal S."/>
            <person name="Stott M."/>
            <person name="Henrissat B."/>
            <person name="Polikarpov I."/>
            <person name="Sparling R."/>
            <person name="Levin D.B."/>
        </authorList>
    </citation>
    <scope>NUCLEOTIDE SEQUENCE [LARGE SCALE GENOMIC DNA]</scope>
    <source>
        <strain evidence="1 2">T81</strain>
    </source>
</reference>
<sequence>MEGHTVDDDRCSLNRDHIARYADDTLYIILTGIGRGNEDDHITARWRMEEVRPLIDEDQLFVMEVRLHAHAFNVEILDGKANDEEHQPREDEGLDHFTDQTPALLKIKLRIHANSRR</sequence>
<gene>
    <name evidence="1" type="ORF">A4R35_20725</name>
</gene>
<proteinExistence type="predicted"/>
<name>A0A328VJY2_9CHLR</name>
<comment type="caution">
    <text evidence="1">The sequence shown here is derived from an EMBL/GenBank/DDBJ whole genome shotgun (WGS) entry which is preliminary data.</text>
</comment>
<keyword evidence="2" id="KW-1185">Reference proteome</keyword>
<organism evidence="1 2">
    <name type="scientific">Thermogemmatispora tikiterensis</name>
    <dbReference type="NCBI Taxonomy" id="1825093"/>
    <lineage>
        <taxon>Bacteria</taxon>
        <taxon>Bacillati</taxon>
        <taxon>Chloroflexota</taxon>
        <taxon>Ktedonobacteria</taxon>
        <taxon>Thermogemmatisporales</taxon>
        <taxon>Thermogemmatisporaceae</taxon>
        <taxon>Thermogemmatispora</taxon>
    </lineage>
</organism>
<accession>A0A328VJY2</accession>